<evidence type="ECO:0000256" key="1">
    <source>
        <dbReference type="ARBA" id="ARBA00004613"/>
    </source>
</evidence>
<dbReference type="Gene3D" id="2.60.120.40">
    <property type="match status" value="1"/>
</dbReference>
<keyword evidence="2" id="KW-0964">Secreted</keyword>
<feature type="signal peptide" evidence="5">
    <location>
        <begin position="1"/>
        <end position="19"/>
    </location>
</feature>
<evidence type="ECO:0000259" key="6">
    <source>
        <dbReference type="PROSITE" id="PS50871"/>
    </source>
</evidence>
<dbReference type="Proteomes" id="UP001046870">
    <property type="component" value="Chromosome 21"/>
</dbReference>
<sequence>MKNFAVPLVLLCCLTATQTQKSDAGKQSQPNTKSASILGAGPGCYHDIHIVLMELRAMEARLKAAESQIAELGRVNRDRPKIAFSASLGGDGDTGPFGVEITLVYKVVFTNIGNAYSPNTGIFTAPVKGVYYFRMSIFARGSGFTNAQLLKNGERIITADSHKTGDPFENSSNGASLLLEAGDQVYTRLWSGRHIFDNANHHSTFSGFLLFPM</sequence>
<evidence type="ECO:0000256" key="2">
    <source>
        <dbReference type="ARBA" id="ARBA00022525"/>
    </source>
</evidence>
<protein>
    <recommendedName>
        <fullName evidence="6">C1q domain-containing protein</fullName>
    </recommendedName>
</protein>
<dbReference type="PROSITE" id="PS50871">
    <property type="entry name" value="C1Q"/>
    <property type="match status" value="1"/>
</dbReference>
<accession>A0A9D3SWC6</accession>
<keyword evidence="8" id="KW-1185">Reference proteome</keyword>
<evidence type="ECO:0000313" key="7">
    <source>
        <dbReference type="EMBL" id="KAG7457790.1"/>
    </source>
</evidence>
<evidence type="ECO:0000313" key="8">
    <source>
        <dbReference type="Proteomes" id="UP001046870"/>
    </source>
</evidence>
<evidence type="ECO:0000256" key="3">
    <source>
        <dbReference type="ARBA" id="ARBA00022729"/>
    </source>
</evidence>
<dbReference type="Pfam" id="PF00386">
    <property type="entry name" value="C1q"/>
    <property type="match status" value="1"/>
</dbReference>
<comment type="subcellular location">
    <subcellularLocation>
        <location evidence="1">Secreted</location>
    </subcellularLocation>
</comment>
<dbReference type="SMART" id="SM00110">
    <property type="entry name" value="C1Q"/>
    <property type="match status" value="1"/>
</dbReference>
<dbReference type="AlphaFoldDB" id="A0A9D3SWC6"/>
<feature type="coiled-coil region" evidence="4">
    <location>
        <begin position="48"/>
        <end position="75"/>
    </location>
</feature>
<feature type="chain" id="PRO_5038614963" description="C1q domain-containing protein" evidence="5">
    <location>
        <begin position="20"/>
        <end position="213"/>
    </location>
</feature>
<dbReference type="OrthoDB" id="10070467at2759"/>
<dbReference type="InterPro" id="IPR050822">
    <property type="entry name" value="Cerebellin_Synaptic_Org"/>
</dbReference>
<dbReference type="InterPro" id="IPR001073">
    <property type="entry name" value="C1q_dom"/>
</dbReference>
<feature type="domain" description="C1q" evidence="6">
    <location>
        <begin position="77"/>
        <end position="213"/>
    </location>
</feature>
<dbReference type="SUPFAM" id="SSF49842">
    <property type="entry name" value="TNF-like"/>
    <property type="match status" value="1"/>
</dbReference>
<dbReference type="PRINTS" id="PR00007">
    <property type="entry name" value="COMPLEMNTC1Q"/>
</dbReference>
<gene>
    <name evidence="7" type="ORF">MATL_G00231050</name>
</gene>
<dbReference type="PANTHER" id="PTHR22923:SF102">
    <property type="entry name" value="CEREBELLIN 13-RELATED"/>
    <property type="match status" value="1"/>
</dbReference>
<organism evidence="7 8">
    <name type="scientific">Megalops atlanticus</name>
    <name type="common">Tarpon</name>
    <name type="synonym">Clupea gigantea</name>
    <dbReference type="NCBI Taxonomy" id="7932"/>
    <lineage>
        <taxon>Eukaryota</taxon>
        <taxon>Metazoa</taxon>
        <taxon>Chordata</taxon>
        <taxon>Craniata</taxon>
        <taxon>Vertebrata</taxon>
        <taxon>Euteleostomi</taxon>
        <taxon>Actinopterygii</taxon>
        <taxon>Neopterygii</taxon>
        <taxon>Teleostei</taxon>
        <taxon>Elopiformes</taxon>
        <taxon>Megalopidae</taxon>
        <taxon>Megalops</taxon>
    </lineage>
</organism>
<proteinExistence type="predicted"/>
<dbReference type="PANTHER" id="PTHR22923">
    <property type="entry name" value="CEREBELLIN-RELATED"/>
    <property type="match status" value="1"/>
</dbReference>
<reference evidence="7" key="1">
    <citation type="submission" date="2021-01" db="EMBL/GenBank/DDBJ databases">
        <authorList>
            <person name="Zahm M."/>
            <person name="Roques C."/>
            <person name="Cabau C."/>
            <person name="Klopp C."/>
            <person name="Donnadieu C."/>
            <person name="Jouanno E."/>
            <person name="Lampietro C."/>
            <person name="Louis A."/>
            <person name="Herpin A."/>
            <person name="Echchiki A."/>
            <person name="Berthelot C."/>
            <person name="Parey E."/>
            <person name="Roest-Crollius H."/>
            <person name="Braasch I."/>
            <person name="Postlethwait J."/>
            <person name="Bobe J."/>
            <person name="Montfort J."/>
            <person name="Bouchez O."/>
            <person name="Begum T."/>
            <person name="Mejri S."/>
            <person name="Adams A."/>
            <person name="Chen W.-J."/>
            <person name="Guiguen Y."/>
        </authorList>
    </citation>
    <scope>NUCLEOTIDE SEQUENCE</scope>
    <source>
        <strain evidence="7">YG-15Mar2019-1</strain>
        <tissue evidence="7">Brain</tissue>
    </source>
</reference>
<comment type="caution">
    <text evidence="7">The sequence shown here is derived from an EMBL/GenBank/DDBJ whole genome shotgun (WGS) entry which is preliminary data.</text>
</comment>
<keyword evidence="3 5" id="KW-0732">Signal</keyword>
<evidence type="ECO:0000256" key="5">
    <source>
        <dbReference type="SAM" id="SignalP"/>
    </source>
</evidence>
<dbReference type="EMBL" id="JAFDVH010000021">
    <property type="protein sequence ID" value="KAG7457790.1"/>
    <property type="molecule type" value="Genomic_DNA"/>
</dbReference>
<keyword evidence="4" id="KW-0175">Coiled coil</keyword>
<name>A0A9D3SWC6_MEGAT</name>
<evidence type="ECO:0000256" key="4">
    <source>
        <dbReference type="SAM" id="Coils"/>
    </source>
</evidence>
<dbReference type="GO" id="GO:0005576">
    <property type="term" value="C:extracellular region"/>
    <property type="evidence" value="ECO:0007669"/>
    <property type="project" value="UniProtKB-SubCell"/>
</dbReference>
<dbReference type="InterPro" id="IPR008983">
    <property type="entry name" value="Tumour_necrosis_fac-like_dom"/>
</dbReference>